<proteinExistence type="inferred from homology"/>
<keyword evidence="5" id="KW-0378">Hydrolase</keyword>
<evidence type="ECO:0000259" key="9">
    <source>
        <dbReference type="PROSITE" id="PS50238"/>
    </source>
</evidence>
<dbReference type="InterPro" id="IPR031896">
    <property type="entry name" value="INPP5B_PH_dom"/>
</dbReference>
<evidence type="ECO:0000256" key="3">
    <source>
        <dbReference type="ARBA" id="ARBA00005910"/>
    </source>
</evidence>
<gene>
    <name evidence="10" type="ORF">PHYEVI_LOCUS8661</name>
</gene>
<dbReference type="GO" id="GO:0007165">
    <property type="term" value="P:signal transduction"/>
    <property type="evidence" value="ECO:0007669"/>
    <property type="project" value="InterPro"/>
</dbReference>
<keyword evidence="4" id="KW-0967">Endosome</keyword>
<evidence type="ECO:0000256" key="2">
    <source>
        <dbReference type="ARBA" id="ARBA00004580"/>
    </source>
</evidence>
<dbReference type="GO" id="GO:0052745">
    <property type="term" value="F:inositol phosphate phosphatase activity"/>
    <property type="evidence" value="ECO:0007669"/>
    <property type="project" value="InterPro"/>
</dbReference>
<dbReference type="InterPro" id="IPR036691">
    <property type="entry name" value="Endo/exonu/phosph_ase_sf"/>
</dbReference>
<dbReference type="SMART" id="SM00324">
    <property type="entry name" value="RhoGAP"/>
    <property type="match status" value="1"/>
</dbReference>
<dbReference type="Pfam" id="PF21310">
    <property type="entry name" value="OCRL-like_ASH"/>
    <property type="match status" value="1"/>
</dbReference>
<dbReference type="SUPFAM" id="SSF48350">
    <property type="entry name" value="GTPase activation domain, GAP"/>
    <property type="match status" value="1"/>
</dbReference>
<dbReference type="FunFam" id="1.10.555.10:FF:000012">
    <property type="entry name" value="Putative inositol polyphosphate 5-phosphatase OCRL-1"/>
    <property type="match status" value="1"/>
</dbReference>
<dbReference type="Pfam" id="PF16776">
    <property type="entry name" value="INPP5B_PH"/>
    <property type="match status" value="1"/>
</dbReference>
<dbReference type="SUPFAM" id="SSF56219">
    <property type="entry name" value="DNase I-like"/>
    <property type="match status" value="1"/>
</dbReference>
<keyword evidence="11" id="KW-1185">Reference proteome</keyword>
<dbReference type="Pfam" id="PF00620">
    <property type="entry name" value="RhoGAP"/>
    <property type="match status" value="1"/>
</dbReference>
<dbReference type="CDD" id="cd04380">
    <property type="entry name" value="RhoGAP_OCRL1"/>
    <property type="match status" value="1"/>
</dbReference>
<evidence type="ECO:0000313" key="11">
    <source>
        <dbReference type="Proteomes" id="UP001153712"/>
    </source>
</evidence>
<evidence type="ECO:0000256" key="1">
    <source>
        <dbReference type="ARBA" id="ARBA00004146"/>
    </source>
</evidence>
<dbReference type="PANTHER" id="PTHR11200">
    <property type="entry name" value="INOSITOL 5-PHOSPHATASE"/>
    <property type="match status" value="1"/>
</dbReference>
<dbReference type="Gene3D" id="1.10.555.10">
    <property type="entry name" value="Rho GTPase activation protein"/>
    <property type="match status" value="1"/>
</dbReference>
<keyword evidence="6" id="KW-0443">Lipid metabolism</keyword>
<dbReference type="PANTHER" id="PTHR11200:SF300">
    <property type="entry name" value="TYPE II INOSITOL 1,4,5-TRISPHOSPHATE 5-PHOSPHATASE"/>
    <property type="match status" value="1"/>
</dbReference>
<dbReference type="Gene3D" id="2.60.40.10">
    <property type="entry name" value="Immunoglobulins"/>
    <property type="match status" value="1"/>
</dbReference>
<dbReference type="FunFam" id="3.60.10.10:FF:000004">
    <property type="entry name" value="Type II inositol 1,4,5-trisphosphate 5-phosphatase"/>
    <property type="match status" value="1"/>
</dbReference>
<reference evidence="10" key="1">
    <citation type="submission" date="2022-01" db="EMBL/GenBank/DDBJ databases">
        <authorList>
            <person name="King R."/>
        </authorList>
    </citation>
    <scope>NUCLEOTIDE SEQUENCE</scope>
</reference>
<dbReference type="GO" id="GO:0004439">
    <property type="term" value="F:phosphatidylinositol-4,5-bisphosphate 5-phosphatase activity"/>
    <property type="evidence" value="ECO:0007669"/>
    <property type="project" value="TreeGrafter"/>
</dbReference>
<dbReference type="InterPro" id="IPR013783">
    <property type="entry name" value="Ig-like_fold"/>
</dbReference>
<comment type="subcellular location">
    <subcellularLocation>
        <location evidence="2">Cytoplasmic vesicle</location>
        <location evidence="2">Phagosome membrane</location>
    </subcellularLocation>
    <subcellularLocation>
        <location evidence="1">Early endosome membrane</location>
    </subcellularLocation>
</comment>
<evidence type="ECO:0000313" key="10">
    <source>
        <dbReference type="EMBL" id="CAG9862346.1"/>
    </source>
</evidence>
<organism evidence="10 11">
    <name type="scientific">Phyllotreta striolata</name>
    <name type="common">Striped flea beetle</name>
    <name type="synonym">Crioceris striolata</name>
    <dbReference type="NCBI Taxonomy" id="444603"/>
    <lineage>
        <taxon>Eukaryota</taxon>
        <taxon>Metazoa</taxon>
        <taxon>Ecdysozoa</taxon>
        <taxon>Arthropoda</taxon>
        <taxon>Hexapoda</taxon>
        <taxon>Insecta</taxon>
        <taxon>Pterygota</taxon>
        <taxon>Neoptera</taxon>
        <taxon>Endopterygota</taxon>
        <taxon>Coleoptera</taxon>
        <taxon>Polyphaga</taxon>
        <taxon>Cucujiformia</taxon>
        <taxon>Chrysomeloidea</taxon>
        <taxon>Chrysomelidae</taxon>
        <taxon>Galerucinae</taxon>
        <taxon>Alticini</taxon>
        <taxon>Phyllotreta</taxon>
    </lineage>
</organism>
<dbReference type="SMART" id="SM00128">
    <property type="entry name" value="IPPc"/>
    <property type="match status" value="1"/>
</dbReference>
<dbReference type="InterPro" id="IPR048869">
    <property type="entry name" value="OCRL-1_2_ASH"/>
</dbReference>
<dbReference type="InterPro" id="IPR000300">
    <property type="entry name" value="IPPc"/>
</dbReference>
<protein>
    <recommendedName>
        <fullName evidence="9">Rho-GAP domain-containing protein</fullName>
    </recommendedName>
</protein>
<evidence type="ECO:0000256" key="4">
    <source>
        <dbReference type="ARBA" id="ARBA00022753"/>
    </source>
</evidence>
<evidence type="ECO:0000256" key="5">
    <source>
        <dbReference type="ARBA" id="ARBA00022801"/>
    </source>
</evidence>
<dbReference type="GO" id="GO:0046856">
    <property type="term" value="P:phosphatidylinositol dephosphorylation"/>
    <property type="evidence" value="ECO:0007669"/>
    <property type="project" value="InterPro"/>
</dbReference>
<keyword evidence="7" id="KW-0472">Membrane</keyword>
<dbReference type="PROSITE" id="PS50238">
    <property type="entry name" value="RHOGAP"/>
    <property type="match status" value="1"/>
</dbReference>
<dbReference type="InterPro" id="IPR008936">
    <property type="entry name" value="Rho_GTPase_activation_prot"/>
</dbReference>
<evidence type="ECO:0000256" key="6">
    <source>
        <dbReference type="ARBA" id="ARBA00023098"/>
    </source>
</evidence>
<dbReference type="InterPro" id="IPR037793">
    <property type="entry name" value="OCRL1/INPP5B_INPP5c"/>
</dbReference>
<feature type="domain" description="Rho-GAP" evidence="9">
    <location>
        <begin position="669"/>
        <end position="846"/>
    </location>
</feature>
<dbReference type="CDD" id="cd09093">
    <property type="entry name" value="INPP5c_INPP5B"/>
    <property type="match status" value="1"/>
</dbReference>
<comment type="similarity">
    <text evidence="3">Belongs to the inositol 1,4,5-trisphosphate 5-phosphatase type II family.</text>
</comment>
<dbReference type="AlphaFoldDB" id="A0A9N9XPK7"/>
<name>A0A9N9XPK7_PHYSR</name>
<evidence type="ECO:0000256" key="8">
    <source>
        <dbReference type="ARBA" id="ARBA00023329"/>
    </source>
</evidence>
<dbReference type="OrthoDB" id="7862313at2759"/>
<sequence length="850" mass="98302">MLAVHRDVLNIVQAKFLSAEIVRSIHLNVFTLEEVWSNENRILALVEYNKSFALFVLIASKQKPTSISDLSVETVIPVDEFFSCDTELVEESQNHIIFIITYKKIKRAFKIEIGLESSNFASEVIRSKEHSLYNKPSFVWLDKYIGTMSQPSRSDVSEQDDLPITRHQIAQGQTSINRESMLKYHLKLKEAEYTQKQEFTIFVGTWNVNGQPPTIPLSNWLAFDDNPPDLYAIGFQEIDLSKEAFLFNDTPREAEWHKFVTEGVHPKAKYKLVGLARLVGMQLVVMVNNKHYPYVKNISVDTVGTGLLGKMGNKGGVGVRLELHNTSLCFVNCHLAAHVEEFERRNQDYKDINARMNFRKSPQAIKDHEQIYWLGDLNYRITELTTTQVKTLLLRNEMVTLLKADQLNQQKERGNVLLDYEEGDISFKPTYKYDLHSDTFDTSEKARPPAWTDRILWRGRGIYQVAYRSHMNLRISDHKPVSALFKSEISVIDPIKYRKVHEDLIKKMDKFENEYLPQVTVDQTEVVYDLIKFREPQSREITIANTGMVPAEFEFIKKLDETSYCKDWLRIIPYCGNINPGNTLYDFDYFVLNLLIVGEKCDVKLEVNLETDHQKLYDILVLHLKDGKDMFIIVSGECQKSSFTSPISLLCRISVPVMQVPEEQWKLAEKLESSVRYSVPRELWLLIDHIYRHGMKIRDLFESSALHEEIIRIRDWLDFGSLDPFPGTIQAAAETLLLFLSYTKDPVIPYELHDTCIAAASNYQHCKQIILQKVPDLHRNVFLYICLFLQELLKYQNDNGYDAKTLASLFGDILLRDQIRNSKPQASRGKANFIYNFLVNDLSTSIIPAK</sequence>
<dbReference type="InterPro" id="IPR000198">
    <property type="entry name" value="RhoGAP_dom"/>
</dbReference>
<dbReference type="EMBL" id="OU900098">
    <property type="protein sequence ID" value="CAG9862346.1"/>
    <property type="molecule type" value="Genomic_DNA"/>
</dbReference>
<dbReference type="GO" id="GO:0030670">
    <property type="term" value="C:phagocytic vesicle membrane"/>
    <property type="evidence" value="ECO:0007669"/>
    <property type="project" value="UniProtKB-SubCell"/>
</dbReference>
<dbReference type="InterPro" id="IPR047078">
    <property type="entry name" value="RhoGAP_OCRL1"/>
</dbReference>
<dbReference type="Pfam" id="PF22669">
    <property type="entry name" value="Exo_endo_phos2"/>
    <property type="match status" value="1"/>
</dbReference>
<keyword evidence="8" id="KW-0968">Cytoplasmic vesicle</keyword>
<dbReference type="GO" id="GO:0031901">
    <property type="term" value="C:early endosome membrane"/>
    <property type="evidence" value="ECO:0007669"/>
    <property type="project" value="UniProtKB-SubCell"/>
</dbReference>
<dbReference type="InterPro" id="IPR046985">
    <property type="entry name" value="IP5"/>
</dbReference>
<dbReference type="Proteomes" id="UP001153712">
    <property type="component" value="Chromosome 5"/>
</dbReference>
<dbReference type="Gene3D" id="3.60.10.10">
    <property type="entry name" value="Endonuclease/exonuclease/phosphatase"/>
    <property type="match status" value="1"/>
</dbReference>
<dbReference type="Gene3D" id="2.30.29.110">
    <property type="match status" value="1"/>
</dbReference>
<evidence type="ECO:0000256" key="7">
    <source>
        <dbReference type="ARBA" id="ARBA00023136"/>
    </source>
</evidence>
<accession>A0A9N9XPK7</accession>